<name>A0ABU8L5N9_9HYPH</name>
<protein>
    <submittedName>
        <fullName evidence="2">Ferritin-like domain-containing protein</fullName>
    </submittedName>
</protein>
<dbReference type="Gene3D" id="1.20.1260.10">
    <property type="match status" value="1"/>
</dbReference>
<dbReference type="Pfam" id="PF05974">
    <property type="entry name" value="DUF892"/>
    <property type="match status" value="1"/>
</dbReference>
<feature type="coiled-coil region" evidence="1">
    <location>
        <begin position="45"/>
        <end position="79"/>
    </location>
</feature>
<keyword evidence="3" id="KW-1185">Reference proteome</keyword>
<dbReference type="RefSeq" id="WP_027144382.1">
    <property type="nucleotide sequence ID" value="NZ_JAPYKS010000034.1"/>
</dbReference>
<dbReference type="SUPFAM" id="SSF47240">
    <property type="entry name" value="Ferritin-like"/>
    <property type="match status" value="1"/>
</dbReference>
<dbReference type="InterPro" id="IPR010287">
    <property type="entry name" value="DUF892_YciF-like"/>
</dbReference>
<evidence type="ECO:0000313" key="2">
    <source>
        <dbReference type="EMBL" id="MEI9412645.1"/>
    </source>
</evidence>
<dbReference type="InterPro" id="IPR009078">
    <property type="entry name" value="Ferritin-like_SF"/>
</dbReference>
<dbReference type="Proteomes" id="UP001387293">
    <property type="component" value="Unassembled WGS sequence"/>
</dbReference>
<reference evidence="2 3" key="1">
    <citation type="submission" date="2022-12" db="EMBL/GenBank/DDBJ databases">
        <authorList>
            <person name="Muema E."/>
        </authorList>
    </citation>
    <scope>NUCLEOTIDE SEQUENCE [LARGE SCALE GENOMIC DNA]</scope>
    <source>
        <strain evidence="3">1326</strain>
    </source>
</reference>
<dbReference type="InterPro" id="IPR047114">
    <property type="entry name" value="YciF"/>
</dbReference>
<evidence type="ECO:0000256" key="1">
    <source>
        <dbReference type="SAM" id="Coils"/>
    </source>
</evidence>
<dbReference type="PANTHER" id="PTHR30565:SF9">
    <property type="entry name" value="PROTEIN YCIF"/>
    <property type="match status" value="1"/>
</dbReference>
<proteinExistence type="predicted"/>
<dbReference type="InterPro" id="IPR012347">
    <property type="entry name" value="Ferritin-like"/>
</dbReference>
<gene>
    <name evidence="2" type="ORF">O7A60_28420</name>
</gene>
<organism evidence="2 3">
    <name type="scientific">Mesorhizobium salmacidum</name>
    <dbReference type="NCBI Taxonomy" id="3015171"/>
    <lineage>
        <taxon>Bacteria</taxon>
        <taxon>Pseudomonadati</taxon>
        <taxon>Pseudomonadota</taxon>
        <taxon>Alphaproteobacteria</taxon>
        <taxon>Hyphomicrobiales</taxon>
        <taxon>Phyllobacteriaceae</taxon>
        <taxon>Mesorhizobium</taxon>
    </lineage>
</organism>
<comment type="caution">
    <text evidence="2">The sequence shown here is derived from an EMBL/GenBank/DDBJ whole genome shotgun (WGS) entry which is preliminary data.</text>
</comment>
<dbReference type="PANTHER" id="PTHR30565">
    <property type="entry name" value="PROTEIN YCIF"/>
    <property type="match status" value="1"/>
</dbReference>
<accession>A0ABU8L5N9</accession>
<keyword evidence="1" id="KW-0175">Coiled coil</keyword>
<evidence type="ECO:0000313" key="3">
    <source>
        <dbReference type="Proteomes" id="UP001387293"/>
    </source>
</evidence>
<sequence>MDTNFNSESRSIFIVGLRNAHAMENQALSIMKPQVERIENYPEVADRLRRHIRETEGQITRLEAVLEGLDEEHSTLKDTALSMVGSMAAMGHSMAGDEIIKNSLANFAFENYEIAAYNSLLVLAEAGGFQDAEMALKQNLSEEEAMADWLKENLSDVTLRYAKLREEGETAKS</sequence>
<dbReference type="EMBL" id="JAPYKS010000034">
    <property type="protein sequence ID" value="MEI9412645.1"/>
    <property type="molecule type" value="Genomic_DNA"/>
</dbReference>